<evidence type="ECO:0000313" key="6">
    <source>
        <dbReference type="EMBL" id="ARF09024.1"/>
    </source>
</evidence>
<accession>A0A1V0SBH8</accession>
<dbReference type="InterPro" id="IPR001040">
    <property type="entry name" value="TIF_eIF_4E"/>
</dbReference>
<reference evidence="6" key="1">
    <citation type="journal article" date="2017" name="Science">
        <title>Giant viruses with an expanded complement of translation system components.</title>
        <authorList>
            <person name="Schulz F."/>
            <person name="Yutin N."/>
            <person name="Ivanova N.N."/>
            <person name="Ortega D.R."/>
            <person name="Lee T.K."/>
            <person name="Vierheilig J."/>
            <person name="Daims H."/>
            <person name="Horn M."/>
            <person name="Wagner M."/>
            <person name="Jensen G.J."/>
            <person name="Kyrpides N.C."/>
            <person name="Koonin E.V."/>
            <person name="Woyke T."/>
        </authorList>
    </citation>
    <scope>NUCLEOTIDE SEQUENCE</scope>
    <source>
        <strain evidence="6">CTV1</strain>
    </source>
</reference>
<evidence type="ECO:0000256" key="3">
    <source>
        <dbReference type="ARBA" id="ARBA00022884"/>
    </source>
</evidence>
<evidence type="ECO:0000256" key="4">
    <source>
        <dbReference type="ARBA" id="ARBA00022917"/>
    </source>
</evidence>
<dbReference type="EMBL" id="KY684083">
    <property type="protein sequence ID" value="ARF09024.1"/>
    <property type="molecule type" value="Genomic_DNA"/>
</dbReference>
<dbReference type="PANTHER" id="PTHR11960">
    <property type="entry name" value="EUKARYOTIC TRANSLATION INITIATION FACTOR 4E RELATED"/>
    <property type="match status" value="1"/>
</dbReference>
<keyword evidence="1 5" id="KW-0396">Initiation factor</keyword>
<protein>
    <submittedName>
        <fullName evidence="6">Translation initiation factor 4E</fullName>
    </submittedName>
</protein>
<gene>
    <name evidence="6" type="ORF">Catovirus_1_1074</name>
</gene>
<evidence type="ECO:0000256" key="5">
    <source>
        <dbReference type="RuleBase" id="RU004374"/>
    </source>
</evidence>
<comment type="similarity">
    <text evidence="5">Belongs to the eukaryotic initiation factor 4E family.</text>
</comment>
<keyword evidence="2" id="KW-0810">Translation regulation</keyword>
<keyword evidence="3 5" id="KW-0694">RNA-binding</keyword>
<dbReference type="Pfam" id="PF01652">
    <property type="entry name" value="IF4E"/>
    <property type="match status" value="1"/>
</dbReference>
<sequence length="287" mass="33445">MHKPKNSINDRNLNKSENINYFNFLNNDDDCDMDDIHSTSLKNVSKQSFTQANKKNDKILKNYVEDTHFDNGSGKWQPVGNKKKTKIVKPKNYSNLVVRNEDEDKDNIVDDTHFNISIEKITKPSDDGSSYKLFNNWNIWTHTSESNNWTPESYKNIFTIDSLKTFWEFFGNIDKLDLVKHQFYIMRESSGPTWEHPSNRSGGICSIRVIKDRSIELIEQLAILVLNECFSDKPSDINGLSFSIKHNWGVIKIWNGTGNNDVSTHVPMYMQKKYSVNPRYEINEPEY</sequence>
<dbReference type="Gene3D" id="3.30.760.10">
    <property type="entry name" value="RNA Cap, Translation Initiation Factor Eif4e"/>
    <property type="match status" value="1"/>
</dbReference>
<dbReference type="PANTHER" id="PTHR11960:SF66">
    <property type="entry name" value="EUKARYOTIC TRANSLATION INITIATION FACTOR 4E TYPE 3"/>
    <property type="match status" value="1"/>
</dbReference>
<evidence type="ECO:0000256" key="1">
    <source>
        <dbReference type="ARBA" id="ARBA00022540"/>
    </source>
</evidence>
<proteinExistence type="inferred from homology"/>
<dbReference type="InterPro" id="IPR023398">
    <property type="entry name" value="TIF_eIF4e-like"/>
</dbReference>
<organism evidence="6">
    <name type="scientific">Catovirus CTV1</name>
    <dbReference type="NCBI Taxonomy" id="1977631"/>
    <lineage>
        <taxon>Viruses</taxon>
        <taxon>Varidnaviria</taxon>
        <taxon>Bamfordvirae</taxon>
        <taxon>Nucleocytoviricota</taxon>
        <taxon>Megaviricetes</taxon>
        <taxon>Imitervirales</taxon>
        <taxon>Mimiviridae</taxon>
        <taxon>Klosneuvirinae</taxon>
        <taxon>Catovirus</taxon>
    </lineage>
</organism>
<dbReference type="SUPFAM" id="SSF55418">
    <property type="entry name" value="eIF4e-like"/>
    <property type="match status" value="1"/>
</dbReference>
<dbReference type="GO" id="GO:0000340">
    <property type="term" value="F:RNA 7-methylguanosine cap binding"/>
    <property type="evidence" value="ECO:0007669"/>
    <property type="project" value="TreeGrafter"/>
</dbReference>
<evidence type="ECO:0000256" key="2">
    <source>
        <dbReference type="ARBA" id="ARBA00022845"/>
    </source>
</evidence>
<name>A0A1V0SBH8_9VIRU</name>
<keyword evidence="4 5" id="KW-0648">Protein biosynthesis</keyword>